<feature type="disulfide bond" evidence="13">
    <location>
        <begin position="109"/>
        <end position="144"/>
    </location>
</feature>
<evidence type="ECO:0000256" key="1">
    <source>
        <dbReference type="ARBA" id="ARBA00004389"/>
    </source>
</evidence>
<proteinExistence type="inferred from homology"/>
<keyword evidence="9" id="KW-0472">Membrane</keyword>
<evidence type="ECO:0000256" key="3">
    <source>
        <dbReference type="ARBA" id="ARBA00022692"/>
    </source>
</evidence>
<dbReference type="GO" id="GO:0140220">
    <property type="term" value="C:pathogen-containing vacuole"/>
    <property type="evidence" value="ECO:0007669"/>
    <property type="project" value="EnsemblProtists"/>
</dbReference>
<gene>
    <name evidence="16" type="ORF">DICPUDRAFT_91409</name>
</gene>
<dbReference type="PANTHER" id="PTHR11073">
    <property type="entry name" value="CALRETICULIN AND CALNEXIN"/>
    <property type="match status" value="1"/>
</dbReference>
<evidence type="ECO:0000256" key="12">
    <source>
        <dbReference type="ARBA" id="ARBA00046288"/>
    </source>
</evidence>
<dbReference type="GO" id="GO:0005509">
    <property type="term" value="F:calcium ion binding"/>
    <property type="evidence" value="ECO:0007669"/>
    <property type="project" value="InterPro"/>
</dbReference>
<dbReference type="AlphaFoldDB" id="F0ZBW0"/>
<evidence type="ECO:0000256" key="10">
    <source>
        <dbReference type="ARBA" id="ARBA00023157"/>
    </source>
</evidence>
<keyword evidence="11 14" id="KW-0143">Chaperone</keyword>
<dbReference type="Gene3D" id="2.10.250.10">
    <property type="entry name" value="Calreticulin/calnexin, P domain"/>
    <property type="match status" value="1"/>
</dbReference>
<dbReference type="Gene3D" id="2.60.120.200">
    <property type="match status" value="1"/>
</dbReference>
<keyword evidence="5" id="KW-0677">Repeat</keyword>
<evidence type="ECO:0000256" key="4">
    <source>
        <dbReference type="ARBA" id="ARBA00022729"/>
    </source>
</evidence>
<dbReference type="VEuPathDB" id="AmoebaDB:DICPUDRAFT_91409"/>
<name>F0ZBW0_DICPU</name>
<dbReference type="Pfam" id="PF00262">
    <property type="entry name" value="Calreticulin"/>
    <property type="match status" value="1"/>
</dbReference>
<keyword evidence="17" id="KW-1185">Reference proteome</keyword>
<dbReference type="SUPFAM" id="SSF49899">
    <property type="entry name" value="Concanavalin A-like lectins/glucanases"/>
    <property type="match status" value="1"/>
</dbReference>
<dbReference type="GO" id="GO:0005789">
    <property type="term" value="C:endoplasmic reticulum membrane"/>
    <property type="evidence" value="ECO:0007669"/>
    <property type="project" value="UniProtKB-SubCell"/>
</dbReference>
<evidence type="ECO:0000256" key="8">
    <source>
        <dbReference type="ARBA" id="ARBA00022989"/>
    </source>
</evidence>
<dbReference type="InterPro" id="IPR013320">
    <property type="entry name" value="ConA-like_dom_sf"/>
</dbReference>
<dbReference type="GO" id="GO:0051082">
    <property type="term" value="F:unfolded protein binding"/>
    <property type="evidence" value="ECO:0007669"/>
    <property type="project" value="InterPro"/>
</dbReference>
<feature type="chain" id="PRO_5005128787" description="Calnexin" evidence="14">
    <location>
        <begin position="20"/>
        <end position="252"/>
    </location>
</feature>
<dbReference type="eggNOG" id="KOG0675">
    <property type="taxonomic scope" value="Eukaryota"/>
</dbReference>
<dbReference type="RefSeq" id="XP_003284899.1">
    <property type="nucleotide sequence ID" value="XM_003284851.1"/>
</dbReference>
<evidence type="ECO:0008006" key="18">
    <source>
        <dbReference type="Google" id="ProtNLM"/>
    </source>
</evidence>
<keyword evidence="6 14" id="KW-0256">Endoplasmic reticulum</keyword>
<evidence type="ECO:0000313" key="16">
    <source>
        <dbReference type="EMBL" id="EGC38528.1"/>
    </source>
</evidence>
<feature type="non-terminal residue" evidence="16">
    <location>
        <position position="252"/>
    </location>
</feature>
<protein>
    <recommendedName>
        <fullName evidence="18">Calnexin</fullName>
    </recommendedName>
</protein>
<keyword evidence="7" id="KW-0106">Calcium</keyword>
<evidence type="ECO:0000256" key="7">
    <source>
        <dbReference type="ARBA" id="ARBA00022837"/>
    </source>
</evidence>
<comment type="subcellular location">
    <subcellularLocation>
        <location evidence="12">Endomembrane system</location>
        <topology evidence="12">Single-pass type I membrane protein</topology>
    </subcellularLocation>
    <subcellularLocation>
        <location evidence="1">Endoplasmic reticulum membrane</location>
        <topology evidence="1">Single-pass membrane protein</topology>
    </subcellularLocation>
</comment>
<sequence>MRLLLKLLILSIVFNLCKSFTPSKDTLFFEDFQDVSKDNKWVKSSNTDYSGVIEFKAANDPVDANDTSMVFTELAKKYAITSKLNKPIINKDKDLIVQYEVQFQEGITCGGSYVKLYSESEKEFEADQVKSDTPYSIMFGPDVCNPNNRIHFIVRHQNPITKEYEEKLITAKPPVRTDKISHVYTLHIRPDNTFSILVDGESVLDGNFHDAFTPAFNPPKQIDDPTDSKPSDWVDQAEIPDPNAVRPDDWDE</sequence>
<comment type="similarity">
    <text evidence="2 14">Belongs to the calreticulin family.</text>
</comment>
<dbReference type="InterPro" id="IPR009033">
    <property type="entry name" value="Calreticulin/calnexin_P_dom_sf"/>
</dbReference>
<keyword evidence="10 13" id="KW-1015">Disulfide bond</keyword>
<evidence type="ECO:0000256" key="6">
    <source>
        <dbReference type="ARBA" id="ARBA00022824"/>
    </source>
</evidence>
<keyword evidence="4 14" id="KW-0732">Signal</keyword>
<dbReference type="GO" id="GO:0006911">
    <property type="term" value="P:phagocytosis, engulfment"/>
    <property type="evidence" value="ECO:0007669"/>
    <property type="project" value="EnsemblProtists"/>
</dbReference>
<reference evidence="17" key="1">
    <citation type="journal article" date="2011" name="Genome Biol.">
        <title>Comparative genomics of the social amoebae Dictyostelium discoideum and Dictyostelium purpureum.</title>
        <authorList>
            <consortium name="US DOE Joint Genome Institute (JGI-PGF)"/>
            <person name="Sucgang R."/>
            <person name="Kuo A."/>
            <person name="Tian X."/>
            <person name="Salerno W."/>
            <person name="Parikh A."/>
            <person name="Feasley C.L."/>
            <person name="Dalin E."/>
            <person name="Tu H."/>
            <person name="Huang E."/>
            <person name="Barry K."/>
            <person name="Lindquist E."/>
            <person name="Shapiro H."/>
            <person name="Bruce D."/>
            <person name="Schmutz J."/>
            <person name="Salamov A."/>
            <person name="Fey P."/>
            <person name="Gaudet P."/>
            <person name="Anjard C."/>
            <person name="Babu M.M."/>
            <person name="Basu S."/>
            <person name="Bushmanova Y."/>
            <person name="van der Wel H."/>
            <person name="Katoh-Kurasawa M."/>
            <person name="Dinh C."/>
            <person name="Coutinho P.M."/>
            <person name="Saito T."/>
            <person name="Elias M."/>
            <person name="Schaap P."/>
            <person name="Kay R.R."/>
            <person name="Henrissat B."/>
            <person name="Eichinger L."/>
            <person name="Rivero F."/>
            <person name="Putnam N.H."/>
            <person name="West C.M."/>
            <person name="Loomis W.F."/>
            <person name="Chisholm R.L."/>
            <person name="Shaulsky G."/>
            <person name="Strassmann J.E."/>
            <person name="Queller D.C."/>
            <person name="Kuspa A."/>
            <person name="Grigoriev I.V."/>
        </authorList>
    </citation>
    <scope>NUCLEOTIDE SEQUENCE [LARGE SCALE GENOMIC DNA]</scope>
    <source>
        <strain evidence="17">QSDP1</strain>
    </source>
</reference>
<feature type="compositionally biased region" description="Basic and acidic residues" evidence="15">
    <location>
        <begin position="221"/>
        <end position="232"/>
    </location>
</feature>
<evidence type="ECO:0000256" key="11">
    <source>
        <dbReference type="ARBA" id="ARBA00023186"/>
    </source>
</evidence>
<evidence type="ECO:0000256" key="5">
    <source>
        <dbReference type="ARBA" id="ARBA00022737"/>
    </source>
</evidence>
<evidence type="ECO:0000256" key="13">
    <source>
        <dbReference type="PIRSR" id="PIRSR601580-3"/>
    </source>
</evidence>
<keyword evidence="8" id="KW-1133">Transmembrane helix</keyword>
<dbReference type="OrthoDB" id="1938156at2759"/>
<dbReference type="EMBL" id="GL870974">
    <property type="protein sequence ID" value="EGC38528.1"/>
    <property type="molecule type" value="Genomic_DNA"/>
</dbReference>
<evidence type="ECO:0000256" key="15">
    <source>
        <dbReference type="SAM" id="MobiDB-lite"/>
    </source>
</evidence>
<dbReference type="GO" id="GO:0006457">
    <property type="term" value="P:protein folding"/>
    <property type="evidence" value="ECO:0007669"/>
    <property type="project" value="InterPro"/>
</dbReference>
<dbReference type="InterPro" id="IPR001580">
    <property type="entry name" value="Calret/calnex"/>
</dbReference>
<organism evidence="16 17">
    <name type="scientific">Dictyostelium purpureum</name>
    <name type="common">Slime mold</name>
    <dbReference type="NCBI Taxonomy" id="5786"/>
    <lineage>
        <taxon>Eukaryota</taxon>
        <taxon>Amoebozoa</taxon>
        <taxon>Evosea</taxon>
        <taxon>Eumycetozoa</taxon>
        <taxon>Dictyostelia</taxon>
        <taxon>Dictyosteliales</taxon>
        <taxon>Dictyosteliaceae</taxon>
        <taxon>Dictyostelium</taxon>
    </lineage>
</organism>
<dbReference type="FunFam" id="2.60.120.200:FF:000048">
    <property type="entry name" value="Calnexin homolog"/>
    <property type="match status" value="1"/>
</dbReference>
<dbReference type="PRINTS" id="PR00626">
    <property type="entry name" value="CALRETICULIN"/>
</dbReference>
<feature type="region of interest" description="Disordered" evidence="15">
    <location>
        <begin position="214"/>
        <end position="252"/>
    </location>
</feature>
<dbReference type="InParanoid" id="F0ZBW0"/>
<accession>F0ZBW0</accession>
<dbReference type="KEGG" id="dpp:DICPUDRAFT_91409"/>
<dbReference type="PANTHER" id="PTHR11073:SF1">
    <property type="entry name" value="CALNEXIN 14D-RELATED"/>
    <property type="match status" value="1"/>
</dbReference>
<feature type="signal peptide" evidence="14">
    <location>
        <begin position="1"/>
        <end position="19"/>
    </location>
</feature>
<evidence type="ECO:0000313" key="17">
    <source>
        <dbReference type="Proteomes" id="UP000001064"/>
    </source>
</evidence>
<dbReference type="STRING" id="5786.F0ZBW0"/>
<evidence type="ECO:0000256" key="9">
    <source>
        <dbReference type="ARBA" id="ARBA00023136"/>
    </source>
</evidence>
<dbReference type="Proteomes" id="UP000001064">
    <property type="component" value="Unassembled WGS sequence"/>
</dbReference>
<dbReference type="GeneID" id="10507032"/>
<keyword evidence="3" id="KW-0812">Transmembrane</keyword>
<evidence type="ECO:0000256" key="2">
    <source>
        <dbReference type="ARBA" id="ARBA00010983"/>
    </source>
</evidence>
<evidence type="ECO:0000256" key="14">
    <source>
        <dbReference type="RuleBase" id="RU362126"/>
    </source>
</evidence>